<proteinExistence type="predicted"/>
<dbReference type="AlphaFoldDB" id="A0A9N8EF45"/>
<evidence type="ECO:0000256" key="1">
    <source>
        <dbReference type="SAM" id="MobiDB-lite"/>
    </source>
</evidence>
<feature type="region of interest" description="Disordered" evidence="1">
    <location>
        <begin position="1"/>
        <end position="26"/>
    </location>
</feature>
<sequence length="430" mass="46827">MQANDETTQVITESSGTTKPVERSSQSSRAIIHHHLAVGVCGILLVSSLVFCLHEINNAKDVPLIQNKIQLTSRRNLRSLSATIQQCAPPIPGDMCYTEEHYGACRLLQQEGCRNIVSTGSCQPKFQCQDYCFGMRPQSGNVCHTLESYSQCRSIEAQGCSQITSTSSCPPSFHCSDFSTPENPIEQSVSQCLPPIPGDTCSNEETYGQCSLLQQQGCERISSTGCPARFQCTDPPPPSLHNMDSATNSAIEQHHKDIPTRAVSRQSTPACFEPDGGCHTQESYQQCTSLEMQGCQLIASTRSCPPRYFCAGESAMTKEPTETVVNPGMEEQCARPGDGCDTQESYDECLSLVQMGCTTLMASMSCPPQYQCAEAKSPNAPSIQSQCVPPGDACHTYESYQECLELQQVQGCPHLLATASCPPHYRCEPN</sequence>
<organism evidence="2 3">
    <name type="scientific">Seminavis robusta</name>
    <dbReference type="NCBI Taxonomy" id="568900"/>
    <lineage>
        <taxon>Eukaryota</taxon>
        <taxon>Sar</taxon>
        <taxon>Stramenopiles</taxon>
        <taxon>Ochrophyta</taxon>
        <taxon>Bacillariophyta</taxon>
        <taxon>Bacillariophyceae</taxon>
        <taxon>Bacillariophycidae</taxon>
        <taxon>Naviculales</taxon>
        <taxon>Naviculaceae</taxon>
        <taxon>Seminavis</taxon>
    </lineage>
</organism>
<evidence type="ECO:0000313" key="3">
    <source>
        <dbReference type="Proteomes" id="UP001153069"/>
    </source>
</evidence>
<accession>A0A9N8EF45</accession>
<gene>
    <name evidence="2" type="ORF">SEMRO_846_G210200.1</name>
</gene>
<reference evidence="2" key="1">
    <citation type="submission" date="2020-06" db="EMBL/GenBank/DDBJ databases">
        <authorList>
            <consortium name="Plant Systems Biology data submission"/>
        </authorList>
    </citation>
    <scope>NUCLEOTIDE SEQUENCE</scope>
    <source>
        <strain evidence="2">D6</strain>
    </source>
</reference>
<keyword evidence="3" id="KW-1185">Reference proteome</keyword>
<protein>
    <submittedName>
        <fullName evidence="2">Uncharacterized protein</fullName>
    </submittedName>
</protein>
<name>A0A9N8EF45_9STRA</name>
<dbReference type="Proteomes" id="UP001153069">
    <property type="component" value="Unassembled WGS sequence"/>
</dbReference>
<dbReference type="EMBL" id="CAICTM010000845">
    <property type="protein sequence ID" value="CAB9517295.1"/>
    <property type="molecule type" value="Genomic_DNA"/>
</dbReference>
<evidence type="ECO:0000313" key="2">
    <source>
        <dbReference type="EMBL" id="CAB9517295.1"/>
    </source>
</evidence>
<comment type="caution">
    <text evidence="2">The sequence shown here is derived from an EMBL/GenBank/DDBJ whole genome shotgun (WGS) entry which is preliminary data.</text>
</comment>